<evidence type="ECO:0000313" key="1">
    <source>
        <dbReference type="EMBL" id="KAF5687916.1"/>
    </source>
</evidence>
<protein>
    <submittedName>
        <fullName evidence="1">Uncharacterized protein</fullName>
    </submittedName>
</protein>
<proteinExistence type="predicted"/>
<sequence length="330" mass="37125">MKIGRQNKQAVFDNVSGYPMLYRIYCPVPVLLQAHLPPPVRIPTLQDGKPRIRLNGATEQEKGCRSSPGWLATNEIFIALPQRLGFDPATTTPESLLVPAVSNSITMDTQRLGEDIRDELDLSRNRGQIRRKLQLQRPPGFILLDSPSAYDTHGLDCPLTLIRYIHSHLLDVYFDKSEHKDAEERNPILPLTSLDINFNTRYLGGIQPFSCSRPRRIWSGQTRSLGANADLSPNSDAVKVDMSEILIDRNNLQGSMIVLQTAYAIKFSIIRTDNTTELKMCAGPGIIRVQYKTNKNLKPMPFSDFKNTHIPIAEVKGSDPSQMTKIVFTR</sequence>
<dbReference type="AlphaFoldDB" id="A0A8H5X8X9"/>
<reference evidence="1 2" key="1">
    <citation type="submission" date="2020-05" db="EMBL/GenBank/DDBJ databases">
        <title>Identification and distribution of gene clusters putatively required for synthesis of sphingolipid metabolism inhibitors in phylogenetically diverse species of the filamentous fungus Fusarium.</title>
        <authorList>
            <person name="Kim H.-S."/>
            <person name="Busman M."/>
            <person name="Brown D.W."/>
            <person name="Divon H."/>
            <person name="Uhlig S."/>
            <person name="Proctor R.H."/>
        </authorList>
    </citation>
    <scope>NUCLEOTIDE SEQUENCE [LARGE SCALE GENOMIC DNA]</scope>
    <source>
        <strain evidence="1 2">NRRL 25311</strain>
    </source>
</reference>
<evidence type="ECO:0000313" key="2">
    <source>
        <dbReference type="Proteomes" id="UP000562682"/>
    </source>
</evidence>
<dbReference type="EMBL" id="JAAOAK010000127">
    <property type="protein sequence ID" value="KAF5687916.1"/>
    <property type="molecule type" value="Genomic_DNA"/>
</dbReference>
<keyword evidence="2" id="KW-1185">Reference proteome</keyword>
<dbReference type="Proteomes" id="UP000562682">
    <property type="component" value="Unassembled WGS sequence"/>
</dbReference>
<comment type="caution">
    <text evidence="1">The sequence shown here is derived from an EMBL/GenBank/DDBJ whole genome shotgun (WGS) entry which is preliminary data.</text>
</comment>
<accession>A0A8H5X8X9</accession>
<gene>
    <name evidence="1" type="ORF">FDENT_5206</name>
</gene>
<name>A0A8H5X8X9_9HYPO</name>
<organism evidence="1 2">
    <name type="scientific">Fusarium denticulatum</name>
    <dbReference type="NCBI Taxonomy" id="48507"/>
    <lineage>
        <taxon>Eukaryota</taxon>
        <taxon>Fungi</taxon>
        <taxon>Dikarya</taxon>
        <taxon>Ascomycota</taxon>
        <taxon>Pezizomycotina</taxon>
        <taxon>Sordariomycetes</taxon>
        <taxon>Hypocreomycetidae</taxon>
        <taxon>Hypocreales</taxon>
        <taxon>Nectriaceae</taxon>
        <taxon>Fusarium</taxon>
        <taxon>Fusarium fujikuroi species complex</taxon>
    </lineage>
</organism>